<evidence type="ECO:0000259" key="12">
    <source>
        <dbReference type="Pfam" id="PF07819"/>
    </source>
</evidence>
<evidence type="ECO:0000256" key="11">
    <source>
        <dbReference type="SAM" id="MobiDB-lite"/>
    </source>
</evidence>
<feature type="transmembrane region" description="Helical" evidence="10">
    <location>
        <begin position="895"/>
        <end position="914"/>
    </location>
</feature>
<feature type="transmembrane region" description="Helical" evidence="10">
    <location>
        <begin position="620"/>
        <end position="641"/>
    </location>
</feature>
<feature type="region of interest" description="Disordered" evidence="11">
    <location>
        <begin position="749"/>
        <end position="782"/>
    </location>
</feature>
<evidence type="ECO:0000256" key="9">
    <source>
        <dbReference type="ARBA" id="ARBA00023136"/>
    </source>
</evidence>
<dbReference type="InterPro" id="IPR029058">
    <property type="entry name" value="AB_hydrolase_fold"/>
</dbReference>
<dbReference type="InterPro" id="IPR012908">
    <property type="entry name" value="PGAP1-ab_dom-like"/>
</dbReference>
<dbReference type="InterPro" id="IPR039529">
    <property type="entry name" value="PGAP1/BST1"/>
</dbReference>
<dbReference type="EMBL" id="OZ037945">
    <property type="protein sequence ID" value="CAL1700351.1"/>
    <property type="molecule type" value="Genomic_DNA"/>
</dbReference>
<name>A0ABP1CXI1_9APHY</name>
<keyword evidence="5 10" id="KW-0378">Hydrolase</keyword>
<reference evidence="15" key="1">
    <citation type="submission" date="2024-04" db="EMBL/GenBank/DDBJ databases">
        <authorList>
            <person name="Shaw F."/>
            <person name="Minotto A."/>
        </authorList>
    </citation>
    <scope>NUCLEOTIDE SEQUENCE [LARGE SCALE GENOMIC DNA]</scope>
</reference>
<dbReference type="Gene3D" id="3.40.50.1820">
    <property type="entry name" value="alpha/beta hydrolase"/>
    <property type="match status" value="1"/>
</dbReference>
<dbReference type="SUPFAM" id="SSF53474">
    <property type="entry name" value="alpha/beta-Hydrolases"/>
    <property type="match status" value="1"/>
</dbReference>
<evidence type="ECO:0000256" key="4">
    <source>
        <dbReference type="ARBA" id="ARBA00022692"/>
    </source>
</evidence>
<organism evidence="14 15">
    <name type="scientific">Somion occarium</name>
    <dbReference type="NCBI Taxonomy" id="3059160"/>
    <lineage>
        <taxon>Eukaryota</taxon>
        <taxon>Fungi</taxon>
        <taxon>Dikarya</taxon>
        <taxon>Basidiomycota</taxon>
        <taxon>Agaricomycotina</taxon>
        <taxon>Agaricomycetes</taxon>
        <taxon>Polyporales</taxon>
        <taxon>Cerrenaceae</taxon>
        <taxon>Somion</taxon>
    </lineage>
</organism>
<evidence type="ECO:0000313" key="14">
    <source>
        <dbReference type="EMBL" id="CAL1700351.1"/>
    </source>
</evidence>
<feature type="domain" description="GPI inositol-deacylase transmembrane" evidence="13">
    <location>
        <begin position="646"/>
        <end position="908"/>
    </location>
</feature>
<feature type="transmembrane region" description="Helical" evidence="10">
    <location>
        <begin position="705"/>
        <end position="732"/>
    </location>
</feature>
<keyword evidence="15" id="KW-1185">Reference proteome</keyword>
<comment type="similarity">
    <text evidence="2 10">Belongs to the GPI inositol-deacylase family.</text>
</comment>
<evidence type="ECO:0000256" key="1">
    <source>
        <dbReference type="ARBA" id="ARBA00004477"/>
    </source>
</evidence>
<evidence type="ECO:0000256" key="7">
    <source>
        <dbReference type="ARBA" id="ARBA00022927"/>
    </source>
</evidence>
<dbReference type="Proteomes" id="UP001497453">
    <property type="component" value="Chromosome 2"/>
</dbReference>
<keyword evidence="4 10" id="KW-0812">Transmembrane</keyword>
<feature type="transmembrane region" description="Helical" evidence="10">
    <location>
        <begin position="841"/>
        <end position="861"/>
    </location>
</feature>
<feature type="compositionally biased region" description="Low complexity" evidence="11">
    <location>
        <begin position="749"/>
        <end position="765"/>
    </location>
</feature>
<dbReference type="PANTHER" id="PTHR15495">
    <property type="entry name" value="NEGATIVE REGULATOR OF VESICLE FORMATION-RELATED"/>
    <property type="match status" value="1"/>
</dbReference>
<keyword evidence="3 10" id="KW-0813">Transport</keyword>
<protein>
    <recommendedName>
        <fullName evidence="10">GPI inositol-deacylase</fullName>
        <ecNumber evidence="10">3.1.-.-</ecNumber>
    </recommendedName>
</protein>
<evidence type="ECO:0000256" key="6">
    <source>
        <dbReference type="ARBA" id="ARBA00022824"/>
    </source>
</evidence>
<keyword evidence="6 10" id="KW-0256">Endoplasmic reticulum</keyword>
<dbReference type="InterPro" id="IPR056824">
    <property type="entry name" value="PGAP1_TMD"/>
</dbReference>
<keyword evidence="9 10" id="KW-0472">Membrane</keyword>
<sequence length="922" mass="101939">MSWMSPSYVMQSAFNASWTPLAKRYSLWLYREVGWENHNLHGQPVLFIPGNAGSSHQVRSIASSATRQFYSGPYRISDEFYARHLKPLDFFAVEFNEDLSAFHGTTLESEKRYTSRAVDYILTLYPPNTSIIILGHSMGGIVATSLLPHPNISTIITMSTPHTLPPARFDARIDSIYALNKQVLEENLTPILSLCGGATDSMVPSESCILPASRENVYRRTVFSSALEGSWTGVGHQEMVWCHQVRWRVARAALEIGAASSPEGRGEILDTWLRDGSALPPALTSSQHVILDISLRPGQFVTLPENQRLELKSPTVDQIYLLPVPKSDTSNSKFVLYLSQGSISPTAPQRPLPLRVTVRTCHPDSSGEDAFRCTSLTPSTLKLVPNPLPGRPFPVPGEGSDESEGVVFFEADINVSGNGNAAWVAVSVEGGDGRGWVVGGFVQAEVVVSMVNSFAPFLSTVSIDLSEDSISTKIHLPTLLSHVLIVYRLTPRFSSPCTESLLLPLLQHTSHPSETHYFSLSLPPPRKVLLHTHASAPYITPPAHGFNLSIYSSGECRLSSVEVTVDLWGTLGRWGMRYWSAVLSWSVALVASLIFDAWSVSGDAIPSVEATLYRFVKKRLAWFIIAAILISLIPLPVGVWFGNAGEPMFVLIAPFLMAIVTGLVCVSWWILMISMWAWRAFARILPFGRSSSRRLASTSGNRRNWIVSMAIVFLAIFLIVPWQVAFLGCWIFQFYTCITASKPAASSPSSPSAIPLMPQPSDSPSTPTPPFYEHRSPIESTPHQNRTHIDLLEQENQSNEYLLLLMTWLLPLAAPVLAVWVRTLATAGLTTPFDGDHNVLYVAPFILLLDLGPVAAGFLGSRGSQRGWLSPRWAFLVFSRIALLFGPRWTYVVFYAASAALGILLMLELVPQYWTSWRVRYR</sequence>
<evidence type="ECO:0000313" key="15">
    <source>
        <dbReference type="Proteomes" id="UP001497453"/>
    </source>
</evidence>
<evidence type="ECO:0000256" key="2">
    <source>
        <dbReference type="ARBA" id="ARBA00006931"/>
    </source>
</evidence>
<feature type="domain" description="GPI inositol-deacylase PGAP1-like alpha/beta" evidence="12">
    <location>
        <begin position="40"/>
        <end position="255"/>
    </location>
</feature>
<comment type="subcellular location">
    <subcellularLocation>
        <location evidence="1">Endoplasmic reticulum membrane</location>
        <topology evidence="1">Multi-pass membrane protein</topology>
    </subcellularLocation>
</comment>
<dbReference type="Pfam" id="PF07819">
    <property type="entry name" value="PGAP1"/>
    <property type="match status" value="1"/>
</dbReference>
<evidence type="ECO:0000256" key="10">
    <source>
        <dbReference type="RuleBase" id="RU365011"/>
    </source>
</evidence>
<feature type="transmembrane region" description="Helical" evidence="10">
    <location>
        <begin position="873"/>
        <end position="889"/>
    </location>
</feature>
<gene>
    <name evidence="14" type="ORF">GFSPODELE1_LOCUS3113</name>
</gene>
<feature type="transmembrane region" description="Helical" evidence="10">
    <location>
        <begin position="801"/>
        <end position="821"/>
    </location>
</feature>
<comment type="function">
    <text evidence="10">Involved in inositol deacylation of GPI-anchored proteins which plays important roles in the quality control and ER-associated degradation of GPI-anchored proteins.</text>
</comment>
<evidence type="ECO:0000256" key="8">
    <source>
        <dbReference type="ARBA" id="ARBA00022989"/>
    </source>
</evidence>
<keyword evidence="8 10" id="KW-1133">Transmembrane helix</keyword>
<evidence type="ECO:0000256" key="5">
    <source>
        <dbReference type="ARBA" id="ARBA00022801"/>
    </source>
</evidence>
<proteinExistence type="inferred from homology"/>
<evidence type="ECO:0000259" key="13">
    <source>
        <dbReference type="Pfam" id="PF25140"/>
    </source>
</evidence>
<dbReference type="PANTHER" id="PTHR15495:SF7">
    <property type="entry name" value="GPI INOSITOL-DEACYLASE"/>
    <property type="match status" value="1"/>
</dbReference>
<feature type="transmembrane region" description="Helical" evidence="10">
    <location>
        <begin position="648"/>
        <end position="671"/>
    </location>
</feature>
<dbReference type="EC" id="3.1.-.-" evidence="10"/>
<accession>A0ABP1CXI1</accession>
<evidence type="ECO:0000256" key="3">
    <source>
        <dbReference type="ARBA" id="ARBA00022448"/>
    </source>
</evidence>
<keyword evidence="7 10" id="KW-0653">Protein transport</keyword>
<dbReference type="Pfam" id="PF25140">
    <property type="entry name" value="PGAP1_TMD"/>
    <property type="match status" value="1"/>
</dbReference>